<dbReference type="AlphaFoldDB" id="A0AA96WN33"/>
<keyword evidence="1" id="KW-0614">Plasmid</keyword>
<organism evidence="1">
    <name type="scientific">Leptolyngbya sp. NK1-12</name>
    <dbReference type="NCBI Taxonomy" id="2547451"/>
    <lineage>
        <taxon>Bacteria</taxon>
        <taxon>Bacillati</taxon>
        <taxon>Cyanobacteriota</taxon>
        <taxon>Cyanophyceae</taxon>
        <taxon>Leptolyngbyales</taxon>
        <taxon>Leptolyngbyaceae</taxon>
        <taxon>Leptolyngbya group</taxon>
        <taxon>Leptolyngbya</taxon>
    </lineage>
</organism>
<dbReference type="RefSeq" id="WP_316437169.1">
    <property type="nucleotide sequence ID" value="NZ_CP053588.1"/>
</dbReference>
<proteinExistence type="predicted"/>
<name>A0AA96WN33_9CYAN</name>
<accession>A0AA96WN33</accession>
<dbReference type="EMBL" id="CP053588">
    <property type="protein sequence ID" value="WNZ28135.1"/>
    <property type="molecule type" value="Genomic_DNA"/>
</dbReference>
<evidence type="ECO:0000313" key="1">
    <source>
        <dbReference type="EMBL" id="WNZ28135.1"/>
    </source>
</evidence>
<gene>
    <name evidence="1" type="ORF">HJG54_35125</name>
</gene>
<geneLocation type="plasmid" evidence="1">
    <name>p1</name>
</geneLocation>
<reference evidence="1" key="1">
    <citation type="submission" date="2020-05" db="EMBL/GenBank/DDBJ databases">
        <authorList>
            <person name="Zhu T."/>
            <person name="Keshari N."/>
            <person name="Lu X."/>
        </authorList>
    </citation>
    <scope>NUCLEOTIDE SEQUENCE</scope>
    <source>
        <strain evidence="1">NK1-12</strain>
        <plasmid evidence="1">p1</plasmid>
    </source>
</reference>
<sequence length="146" mass="16684">MEYYLNFNLVGEPHRFHVSLPWINLHTVNFNAVDAHLKSVIPEAIYDRTRKLKPSDRAPEPESIDFHNWLRQGQTNQDIAMNPYQQQLAKLIGGQIHQAGLTQDGYPYLIVKQPDAEAFFYVIAQANPEGTNVGFLHITERTGNVI</sequence>
<protein>
    <submittedName>
        <fullName evidence="1">Uncharacterized protein</fullName>
    </submittedName>
</protein>